<comment type="caution">
    <text evidence="9">The sequence shown here is derived from an EMBL/GenBank/DDBJ whole genome shotgun (WGS) entry which is preliminary data.</text>
</comment>
<dbReference type="OrthoDB" id="5723at2759"/>
<feature type="compositionally biased region" description="Polar residues" evidence="7">
    <location>
        <begin position="47"/>
        <end position="67"/>
    </location>
</feature>
<evidence type="ECO:0000259" key="8">
    <source>
        <dbReference type="PROSITE" id="PS51907"/>
    </source>
</evidence>
<reference evidence="9" key="1">
    <citation type="journal article" date="2023" name="DNA Res.">
        <title>Chromosome-level genome assembly of Phrynocephalus forsythii using third-generation DNA sequencing and Hi-C analysis.</title>
        <authorList>
            <person name="Qi Y."/>
            <person name="Zhao W."/>
            <person name="Zhao Y."/>
            <person name="Niu C."/>
            <person name="Cao S."/>
            <person name="Zhang Y."/>
        </authorList>
    </citation>
    <scope>NUCLEOTIDE SEQUENCE</scope>
    <source>
        <tissue evidence="9">Muscle</tissue>
    </source>
</reference>
<keyword evidence="3" id="KW-0479">Metal-binding</keyword>
<evidence type="ECO:0000256" key="1">
    <source>
        <dbReference type="ARBA" id="ARBA00004123"/>
    </source>
</evidence>
<dbReference type="GO" id="GO:0042276">
    <property type="term" value="P:error-prone translesion synthesis"/>
    <property type="evidence" value="ECO:0007669"/>
    <property type="project" value="TreeGrafter"/>
</dbReference>
<evidence type="ECO:0000256" key="6">
    <source>
        <dbReference type="ARBA" id="ARBA00023242"/>
    </source>
</evidence>
<evidence type="ECO:0000313" key="10">
    <source>
        <dbReference type="Proteomes" id="UP001142489"/>
    </source>
</evidence>
<dbReference type="GO" id="GO:0006281">
    <property type="term" value="P:DNA repair"/>
    <property type="evidence" value="ECO:0007669"/>
    <property type="project" value="UniProtKB-KW"/>
</dbReference>
<feature type="region of interest" description="Disordered" evidence="7">
    <location>
        <begin position="47"/>
        <end position="162"/>
    </location>
</feature>
<protein>
    <recommendedName>
        <fullName evidence="8">UBZ3-type domain-containing protein</fullName>
    </recommendedName>
</protein>
<dbReference type="Pfam" id="PF18439">
    <property type="entry name" value="zf_UBZ"/>
    <property type="match status" value="1"/>
</dbReference>
<dbReference type="PANTHER" id="PTHR45873:SF1">
    <property type="entry name" value="DNA POLYMERASE ETA"/>
    <property type="match status" value="1"/>
</dbReference>
<name>A0A9Q0Y361_9SAUR</name>
<evidence type="ECO:0000256" key="5">
    <source>
        <dbReference type="ARBA" id="ARBA00023204"/>
    </source>
</evidence>
<evidence type="ECO:0000256" key="2">
    <source>
        <dbReference type="ARBA" id="ARBA00022679"/>
    </source>
</evidence>
<comment type="subcellular location">
    <subcellularLocation>
        <location evidence="1">Nucleus</location>
    </subcellularLocation>
</comment>
<keyword evidence="5" id="KW-0234">DNA repair</keyword>
<evidence type="ECO:0000256" key="4">
    <source>
        <dbReference type="ARBA" id="ARBA00022763"/>
    </source>
</evidence>
<sequence length="293" mass="31314">MSGFFETISNVPLSACRTPPVTLLQLSATKFSEANTLSSVDITSFLTSDSQRNPSTSTTAESPNAKSLGSPKRRPAKRLAAERKQAQALSGFSVPRIANEKTVQSATETSSCHDQEASVISDQIPEDPVEPVASSSKPDTTLAEATAEQSVQSNEAGLGKTSVTSGRNCLASLEAGTLAAASELLDASQEVSVQPLQREADILAPPFVDDWMLCEKCSQQVLVWEFPEHLDYHLAVELQNSFSGSSSCRTPVPVGSPPTKGKSKSRSHTVTSAKRPRQDTTRTLDSFFKCLPP</sequence>
<feature type="compositionally biased region" description="Polar residues" evidence="7">
    <location>
        <begin position="147"/>
        <end position="162"/>
    </location>
</feature>
<dbReference type="GO" id="GO:0003887">
    <property type="term" value="F:DNA-directed DNA polymerase activity"/>
    <property type="evidence" value="ECO:0007669"/>
    <property type="project" value="TreeGrafter"/>
</dbReference>
<dbReference type="PANTHER" id="PTHR45873">
    <property type="entry name" value="DNA POLYMERASE ETA"/>
    <property type="match status" value="1"/>
</dbReference>
<dbReference type="AlphaFoldDB" id="A0A9Q0Y361"/>
<dbReference type="PROSITE" id="PS51907">
    <property type="entry name" value="ZF_UBZ3"/>
    <property type="match status" value="1"/>
</dbReference>
<gene>
    <name evidence="9" type="ORF">JRQ81_004208</name>
</gene>
<keyword evidence="4" id="KW-0227">DNA damage</keyword>
<keyword evidence="2" id="KW-0808">Transferase</keyword>
<dbReference type="GO" id="GO:0035861">
    <property type="term" value="C:site of double-strand break"/>
    <property type="evidence" value="ECO:0007669"/>
    <property type="project" value="TreeGrafter"/>
</dbReference>
<evidence type="ECO:0000256" key="7">
    <source>
        <dbReference type="SAM" id="MobiDB-lite"/>
    </source>
</evidence>
<evidence type="ECO:0000313" key="9">
    <source>
        <dbReference type="EMBL" id="KAJ7340921.1"/>
    </source>
</evidence>
<proteinExistence type="predicted"/>
<dbReference type="Proteomes" id="UP001142489">
    <property type="component" value="Unassembled WGS sequence"/>
</dbReference>
<feature type="region of interest" description="Disordered" evidence="7">
    <location>
        <begin position="242"/>
        <end position="280"/>
    </location>
</feature>
<evidence type="ECO:0000256" key="3">
    <source>
        <dbReference type="ARBA" id="ARBA00022723"/>
    </source>
</evidence>
<dbReference type="GO" id="GO:0005634">
    <property type="term" value="C:nucleus"/>
    <property type="evidence" value="ECO:0007669"/>
    <property type="project" value="UniProtKB-SubCell"/>
</dbReference>
<dbReference type="InterPro" id="IPR041298">
    <property type="entry name" value="UBZ3"/>
</dbReference>
<keyword evidence="6" id="KW-0539">Nucleus</keyword>
<keyword evidence="10" id="KW-1185">Reference proteome</keyword>
<dbReference type="EMBL" id="JAPFRF010000002">
    <property type="protein sequence ID" value="KAJ7340921.1"/>
    <property type="molecule type" value="Genomic_DNA"/>
</dbReference>
<dbReference type="InterPro" id="IPR052230">
    <property type="entry name" value="DNA_polymerase_eta"/>
</dbReference>
<organism evidence="9 10">
    <name type="scientific">Phrynocephalus forsythii</name>
    <dbReference type="NCBI Taxonomy" id="171643"/>
    <lineage>
        <taxon>Eukaryota</taxon>
        <taxon>Metazoa</taxon>
        <taxon>Chordata</taxon>
        <taxon>Craniata</taxon>
        <taxon>Vertebrata</taxon>
        <taxon>Euteleostomi</taxon>
        <taxon>Lepidosauria</taxon>
        <taxon>Squamata</taxon>
        <taxon>Bifurcata</taxon>
        <taxon>Unidentata</taxon>
        <taxon>Episquamata</taxon>
        <taxon>Toxicofera</taxon>
        <taxon>Iguania</taxon>
        <taxon>Acrodonta</taxon>
        <taxon>Agamidae</taxon>
        <taxon>Agaminae</taxon>
        <taxon>Phrynocephalus</taxon>
    </lineage>
</organism>
<dbReference type="GO" id="GO:0005657">
    <property type="term" value="C:replication fork"/>
    <property type="evidence" value="ECO:0007669"/>
    <property type="project" value="TreeGrafter"/>
</dbReference>
<dbReference type="GO" id="GO:0009314">
    <property type="term" value="P:response to radiation"/>
    <property type="evidence" value="ECO:0007669"/>
    <property type="project" value="TreeGrafter"/>
</dbReference>
<feature type="compositionally biased region" description="Polar residues" evidence="7">
    <location>
        <begin position="101"/>
        <end position="110"/>
    </location>
</feature>
<dbReference type="GO" id="GO:0046872">
    <property type="term" value="F:metal ion binding"/>
    <property type="evidence" value="ECO:0007669"/>
    <property type="project" value="UniProtKB-KW"/>
</dbReference>
<feature type="domain" description="UBZ3-type" evidence="8">
    <location>
        <begin position="207"/>
        <end position="241"/>
    </location>
</feature>
<accession>A0A9Q0Y361</accession>